<comment type="caution">
    <text evidence="1">The sequence shown here is derived from an EMBL/GenBank/DDBJ whole genome shotgun (WGS) entry which is preliminary data.</text>
</comment>
<evidence type="ECO:0000313" key="2">
    <source>
        <dbReference type="Proteomes" id="UP000014018"/>
    </source>
</evidence>
<dbReference type="EMBL" id="AHFB01000084">
    <property type="protein sequence ID" value="EOO30751.1"/>
    <property type="molecule type" value="Genomic_DNA"/>
</dbReference>
<protein>
    <recommendedName>
        <fullName evidence="3">Phage protein</fullName>
    </recommendedName>
</protein>
<name>A0A9W5PN26_BACCE</name>
<dbReference type="AlphaFoldDB" id="A0A9W5PN26"/>
<dbReference type="Proteomes" id="UP000014018">
    <property type="component" value="Unassembled WGS sequence"/>
</dbReference>
<gene>
    <name evidence="1" type="ORF">IIU_05068</name>
</gene>
<accession>A0A9W5PN26</accession>
<proteinExistence type="predicted"/>
<evidence type="ECO:0008006" key="3">
    <source>
        <dbReference type="Google" id="ProtNLM"/>
    </source>
</evidence>
<reference evidence="1 2" key="1">
    <citation type="submission" date="2012-12" db="EMBL/GenBank/DDBJ databases">
        <title>The Genome Sequence of Bacillus cereus VD133.</title>
        <authorList>
            <consortium name="The Broad Institute Genome Sequencing Platform"/>
            <consortium name="The Broad Institute Genome Sequencing Center for Infectious Disease"/>
            <person name="Feldgarden M."/>
            <person name="Van der Auwera G.A."/>
            <person name="Mahillon J."/>
            <person name="Duprez V."/>
            <person name="Timmery S."/>
            <person name="Mattelet C."/>
            <person name="Dierick K."/>
            <person name="Sun M."/>
            <person name="Yu Z."/>
            <person name="Zhu L."/>
            <person name="Hu X."/>
            <person name="Shank E.B."/>
            <person name="Swiecicka I."/>
            <person name="Hansen B.M."/>
            <person name="Andrup L."/>
            <person name="Walker B."/>
            <person name="Young S.K."/>
            <person name="Zeng Q."/>
            <person name="Gargeya S."/>
            <person name="Fitzgerald M."/>
            <person name="Haas B."/>
            <person name="Abouelleil A."/>
            <person name="Alvarado L."/>
            <person name="Arachchi H.M."/>
            <person name="Berlin A.M."/>
            <person name="Chapman S.B."/>
            <person name="Dewar J."/>
            <person name="Goldberg J."/>
            <person name="Griggs A."/>
            <person name="Gujja S."/>
            <person name="Hansen M."/>
            <person name="Howarth C."/>
            <person name="Imamovic A."/>
            <person name="Larimer J."/>
            <person name="McCowan C."/>
            <person name="Murphy C."/>
            <person name="Neiman D."/>
            <person name="Pearson M."/>
            <person name="Priest M."/>
            <person name="Roberts A."/>
            <person name="Saif S."/>
            <person name="Shea T."/>
            <person name="Sisk P."/>
            <person name="Sykes S."/>
            <person name="Wortman J."/>
            <person name="Nusbaum C."/>
            <person name="Birren B."/>
        </authorList>
    </citation>
    <scope>NUCLEOTIDE SEQUENCE [LARGE SCALE GENOMIC DNA]</scope>
    <source>
        <strain evidence="1 2">VD133</strain>
    </source>
</reference>
<sequence length="215" mass="25024">MSNLRVIDGITKEKPDYFEIYHRMFANAILEMKEENATGTCSRDVYKKVVFSGVRFINQTAESQGYGHAQVRFLLICKINEIMKHITPREFMTIFPIAKEYKGKKYGMKDYFSTMRSMKGMGMDTPIGENVREFLWSYHNWEDITEFVVNFMEVISEIRRYEGGKGLVEELLEEKGITAYTLCKDSNGKEYLANSDTGEVTPIRKARPRYLKPIN</sequence>
<evidence type="ECO:0000313" key="1">
    <source>
        <dbReference type="EMBL" id="EOO30751.1"/>
    </source>
</evidence>
<organism evidence="1 2">
    <name type="scientific">Bacillus cereus VD133</name>
    <dbReference type="NCBI Taxonomy" id="1053233"/>
    <lineage>
        <taxon>Bacteria</taxon>
        <taxon>Bacillati</taxon>
        <taxon>Bacillota</taxon>
        <taxon>Bacilli</taxon>
        <taxon>Bacillales</taxon>
        <taxon>Bacillaceae</taxon>
        <taxon>Bacillus</taxon>
        <taxon>Bacillus cereus group</taxon>
    </lineage>
</organism>
<dbReference type="RefSeq" id="WP_016111464.1">
    <property type="nucleotide sequence ID" value="NZ_KB976191.1"/>
</dbReference>